<evidence type="ECO:0000256" key="1">
    <source>
        <dbReference type="SAM" id="MobiDB-lite"/>
    </source>
</evidence>
<dbReference type="RefSeq" id="WP_190406609.1">
    <property type="nucleotide sequence ID" value="NZ_JACJRF010000010.1"/>
</dbReference>
<dbReference type="Proteomes" id="UP000607281">
    <property type="component" value="Unassembled WGS sequence"/>
</dbReference>
<comment type="caution">
    <text evidence="2">The sequence shown here is derived from an EMBL/GenBank/DDBJ whole genome shotgun (WGS) entry which is preliminary data.</text>
</comment>
<proteinExistence type="predicted"/>
<dbReference type="Pfam" id="PF13413">
    <property type="entry name" value="HTH_25"/>
    <property type="match status" value="1"/>
</dbReference>
<accession>A0ABR8CNV4</accession>
<dbReference type="InterPro" id="IPR050400">
    <property type="entry name" value="Bact_Cytoskel_RodZ"/>
</dbReference>
<dbReference type="SUPFAM" id="SSF47413">
    <property type="entry name" value="lambda repressor-like DNA-binding domains"/>
    <property type="match status" value="1"/>
</dbReference>
<dbReference type="EMBL" id="JACJRF010000010">
    <property type="protein sequence ID" value="MBD2344150.1"/>
    <property type="molecule type" value="Genomic_DNA"/>
</dbReference>
<protein>
    <submittedName>
        <fullName evidence="2">Helix-turn-helix domain-containing protein</fullName>
    </submittedName>
</protein>
<gene>
    <name evidence="2" type="ORF">H6G18_08310</name>
</gene>
<organism evidence="2 3">
    <name type="scientific">Anabaena subtropica FACHB-260</name>
    <dbReference type="NCBI Taxonomy" id="2692884"/>
    <lineage>
        <taxon>Bacteria</taxon>
        <taxon>Bacillati</taxon>
        <taxon>Cyanobacteriota</taxon>
        <taxon>Cyanophyceae</taxon>
        <taxon>Nostocales</taxon>
        <taxon>Nostocaceae</taxon>
        <taxon>Anabaena</taxon>
    </lineage>
</organism>
<feature type="region of interest" description="Disordered" evidence="1">
    <location>
        <begin position="90"/>
        <end position="125"/>
    </location>
</feature>
<name>A0ABR8CNV4_9NOST</name>
<dbReference type="Gene3D" id="1.10.260.40">
    <property type="entry name" value="lambda repressor-like DNA-binding domains"/>
    <property type="match status" value="1"/>
</dbReference>
<reference evidence="2 3" key="1">
    <citation type="journal article" date="2020" name="ISME J.">
        <title>Comparative genomics reveals insights into cyanobacterial evolution and habitat adaptation.</title>
        <authorList>
            <person name="Chen M.Y."/>
            <person name="Teng W.K."/>
            <person name="Zhao L."/>
            <person name="Hu C.X."/>
            <person name="Zhou Y.K."/>
            <person name="Han B.P."/>
            <person name="Song L.R."/>
            <person name="Shu W.S."/>
        </authorList>
    </citation>
    <scope>NUCLEOTIDE SEQUENCE [LARGE SCALE GENOMIC DNA]</scope>
    <source>
        <strain evidence="2 3">FACHB-260</strain>
    </source>
</reference>
<dbReference type="InterPro" id="IPR010982">
    <property type="entry name" value="Lambda_DNA-bd_dom_sf"/>
</dbReference>
<sequence length="339" mass="37147">MYLLNIPGNPTLAISQEELRSLLAQIEVELHRSTVYRRVVGKFQTLLGSAGEQAQILCKALGREAIGLAFQQFAQQHEIVAQIDQPTDNSDIASIVTPTQPPSELSLHNSPSSQSSTNLTQTPIPHQPPATTLIQWLKSHKKTSKNQLAQEMADKQRLETMRQIGQQLKQARETQNLSWRQLSIYTHISIEQMVAVENADFDLLPEDVYLRGFIRVMGNALGINGTILAASLPKPGAMKSVIPSWCQTKNNSKPLNLEIRPMHLYVGYTALVVGAVGGLSYISQQANPDRLVDSDIVVSPTSSSLRIPQKSEAIIKPGIKSTGIGISIGNDIAPPEAFY</sequence>
<dbReference type="PANTHER" id="PTHR34475">
    <property type="match status" value="1"/>
</dbReference>
<evidence type="ECO:0000313" key="3">
    <source>
        <dbReference type="Proteomes" id="UP000607281"/>
    </source>
</evidence>
<evidence type="ECO:0000313" key="2">
    <source>
        <dbReference type="EMBL" id="MBD2344150.1"/>
    </source>
</evidence>
<dbReference type="PANTHER" id="PTHR34475:SF1">
    <property type="entry name" value="CYTOSKELETON PROTEIN RODZ"/>
    <property type="match status" value="1"/>
</dbReference>
<keyword evidence="3" id="KW-1185">Reference proteome</keyword>
<feature type="compositionally biased region" description="Low complexity" evidence="1">
    <location>
        <begin position="102"/>
        <end position="123"/>
    </location>
</feature>